<sequence length="191" mass="20126">MKKFLTAATVFMAASVIAGCSQGSSTAQSSSPKESMSDAGSTNMSENKNSDSKTQNDKTAENSSVAGSASKTYVKADIPDVELTITYKDDKVLTISNRYIMKGYGSLGASNKEEAQKQADEMNAAAMKETAEGITIKMEVTDTGVVSATIFDVEKMSADPSGTLSDIGFDLNNNSFKSLDESLLSAGYTVK</sequence>
<proteinExistence type="predicted"/>
<dbReference type="Pfam" id="PF06998">
    <property type="entry name" value="DUF1307"/>
    <property type="match status" value="1"/>
</dbReference>
<dbReference type="Proteomes" id="UP000003011">
    <property type="component" value="Unassembled WGS sequence"/>
</dbReference>
<comment type="caution">
    <text evidence="3">The sequence shown here is derived from an EMBL/GenBank/DDBJ whole genome shotgun (WGS) entry which is preliminary data.</text>
</comment>
<reference evidence="3 4" key="1">
    <citation type="submission" date="2011-08" db="EMBL/GenBank/DDBJ databases">
        <title>The Genome Sequence of Johnsonella ignava ATCC 51276.</title>
        <authorList>
            <consortium name="The Broad Institute Genome Sequencing Platform"/>
            <person name="Earl A."/>
            <person name="Ward D."/>
            <person name="Feldgarden M."/>
            <person name="Gevers D."/>
            <person name="Izard J."/>
            <person name="Blanton J.M."/>
            <person name="Baranova O.V."/>
            <person name="Dewhirst F.E."/>
            <person name="Young S.K."/>
            <person name="Zeng Q."/>
            <person name="Gargeya S."/>
            <person name="Fitzgerald M."/>
            <person name="Haas B."/>
            <person name="Abouelleil A."/>
            <person name="Alvarado L."/>
            <person name="Arachchi H.M."/>
            <person name="Berlin A."/>
            <person name="Brown A."/>
            <person name="Chapman S.B."/>
            <person name="Chen Z."/>
            <person name="Dunbar C."/>
            <person name="Freedman E."/>
            <person name="Gearin G."/>
            <person name="Gellesch M."/>
            <person name="Goldberg J."/>
            <person name="Griggs A."/>
            <person name="Gujja S."/>
            <person name="Heiman D."/>
            <person name="Howarth C."/>
            <person name="Larson L."/>
            <person name="Lui A."/>
            <person name="MacDonald P.J.P."/>
            <person name="Montmayeur A."/>
            <person name="Murphy C."/>
            <person name="Neiman D."/>
            <person name="Pearson M."/>
            <person name="Priest M."/>
            <person name="Roberts A."/>
            <person name="Saif S."/>
            <person name="Shea T."/>
            <person name="Shenoy N."/>
            <person name="Sisk P."/>
            <person name="Stolte C."/>
            <person name="Sykes S."/>
            <person name="Wortman J."/>
            <person name="Nusbaum C."/>
            <person name="Birren B."/>
        </authorList>
    </citation>
    <scope>NUCLEOTIDE SEQUENCE [LARGE SCALE GENOMIC DNA]</scope>
    <source>
        <strain evidence="3 4">ATCC 51276</strain>
    </source>
</reference>
<protein>
    <recommendedName>
        <fullName evidence="5">DUF1307 domain-containing protein</fullName>
    </recommendedName>
</protein>
<evidence type="ECO:0000256" key="1">
    <source>
        <dbReference type="SAM" id="MobiDB-lite"/>
    </source>
</evidence>
<gene>
    <name evidence="3" type="ORF">HMPREF9333_00619</name>
</gene>
<dbReference type="InterPro" id="IPR009736">
    <property type="entry name" value="DUF1307"/>
</dbReference>
<accession>G5GGC9</accession>
<name>G5GGC9_9FIRM</name>
<dbReference type="EMBL" id="ACZL01000011">
    <property type="protein sequence ID" value="EHI56339.1"/>
    <property type="molecule type" value="Genomic_DNA"/>
</dbReference>
<keyword evidence="2" id="KW-0732">Signal</keyword>
<dbReference type="SUPFAM" id="SSF160704">
    <property type="entry name" value="YehR-like"/>
    <property type="match status" value="1"/>
</dbReference>
<evidence type="ECO:0000256" key="2">
    <source>
        <dbReference type="SAM" id="SignalP"/>
    </source>
</evidence>
<keyword evidence="4" id="KW-1185">Reference proteome</keyword>
<dbReference type="Gene3D" id="3.30.1830.10">
    <property type="entry name" value="YehR-like"/>
    <property type="match status" value="1"/>
</dbReference>
<feature type="compositionally biased region" description="Polar residues" evidence="1">
    <location>
        <begin position="32"/>
        <end position="47"/>
    </location>
</feature>
<dbReference type="RefSeq" id="WP_005539749.1">
    <property type="nucleotide sequence ID" value="NZ_JH378830.1"/>
</dbReference>
<dbReference type="InterPro" id="IPR036699">
    <property type="entry name" value="YehR-like_sf"/>
</dbReference>
<evidence type="ECO:0000313" key="3">
    <source>
        <dbReference type="EMBL" id="EHI56339.1"/>
    </source>
</evidence>
<dbReference type="PROSITE" id="PS51257">
    <property type="entry name" value="PROKAR_LIPOPROTEIN"/>
    <property type="match status" value="1"/>
</dbReference>
<feature type="signal peptide" evidence="2">
    <location>
        <begin position="1"/>
        <end position="18"/>
    </location>
</feature>
<organism evidence="3 4">
    <name type="scientific">Johnsonella ignava ATCC 51276</name>
    <dbReference type="NCBI Taxonomy" id="679200"/>
    <lineage>
        <taxon>Bacteria</taxon>
        <taxon>Bacillati</taxon>
        <taxon>Bacillota</taxon>
        <taxon>Clostridia</taxon>
        <taxon>Lachnospirales</taxon>
        <taxon>Lachnospiraceae</taxon>
        <taxon>Johnsonella</taxon>
    </lineage>
</organism>
<feature type="compositionally biased region" description="Basic and acidic residues" evidence="1">
    <location>
        <begin position="48"/>
        <end position="60"/>
    </location>
</feature>
<feature type="chain" id="PRO_5038410850" description="DUF1307 domain-containing protein" evidence="2">
    <location>
        <begin position="19"/>
        <end position="191"/>
    </location>
</feature>
<feature type="compositionally biased region" description="Low complexity" evidence="1">
    <location>
        <begin position="21"/>
        <end position="31"/>
    </location>
</feature>
<dbReference type="HOGENOM" id="CLU_1419785_0_0_9"/>
<evidence type="ECO:0000313" key="4">
    <source>
        <dbReference type="Proteomes" id="UP000003011"/>
    </source>
</evidence>
<dbReference type="AlphaFoldDB" id="G5GGC9"/>
<evidence type="ECO:0008006" key="5">
    <source>
        <dbReference type="Google" id="ProtNLM"/>
    </source>
</evidence>
<feature type="region of interest" description="Disordered" evidence="1">
    <location>
        <begin position="21"/>
        <end position="66"/>
    </location>
</feature>